<dbReference type="GO" id="GO:0003700">
    <property type="term" value="F:DNA-binding transcription factor activity"/>
    <property type="evidence" value="ECO:0007669"/>
    <property type="project" value="InterPro"/>
</dbReference>
<organism evidence="5 6">
    <name type="scientific">Rhodococcus opacus</name>
    <name type="common">Nocardia opaca</name>
    <dbReference type="NCBI Taxonomy" id="37919"/>
    <lineage>
        <taxon>Bacteria</taxon>
        <taxon>Bacillati</taxon>
        <taxon>Actinomycetota</taxon>
        <taxon>Actinomycetes</taxon>
        <taxon>Mycobacteriales</taxon>
        <taxon>Nocardiaceae</taxon>
        <taxon>Rhodococcus</taxon>
    </lineage>
</organism>
<dbReference type="EMBL" id="CP008947">
    <property type="protein sequence ID" value="AII07646.1"/>
    <property type="molecule type" value="Genomic_DNA"/>
</dbReference>
<dbReference type="InterPro" id="IPR036390">
    <property type="entry name" value="WH_DNA-bd_sf"/>
</dbReference>
<dbReference type="SUPFAM" id="SSF46785">
    <property type="entry name" value="Winged helix' DNA-binding domain"/>
    <property type="match status" value="1"/>
</dbReference>
<dbReference type="PROSITE" id="PS50949">
    <property type="entry name" value="HTH_GNTR"/>
    <property type="match status" value="1"/>
</dbReference>
<dbReference type="InterPro" id="IPR036388">
    <property type="entry name" value="WH-like_DNA-bd_sf"/>
</dbReference>
<dbReference type="PANTHER" id="PTHR43537:SF24">
    <property type="entry name" value="GLUCONATE OPERON TRANSCRIPTIONAL REPRESSOR"/>
    <property type="match status" value="1"/>
</dbReference>
<reference evidence="5 6" key="1">
    <citation type="submission" date="2014-07" db="EMBL/GenBank/DDBJ databases">
        <title>Genome Sequence of Rhodococcus opacus Strain R7, a Biodegrader of Mono- and Polycyclic Aromatic Hydrocarbons.</title>
        <authorList>
            <person name="Di Gennaro P."/>
            <person name="Zampolli J."/>
            <person name="Presti I."/>
            <person name="Cappelletti M."/>
            <person name="D'Ursi P."/>
            <person name="Orro A."/>
            <person name="Mezzelani A."/>
            <person name="Milanesi L."/>
        </authorList>
    </citation>
    <scope>NUCLEOTIDE SEQUENCE [LARGE SCALE GENOMIC DNA]</scope>
    <source>
        <strain evidence="5 6">R7</strain>
    </source>
</reference>
<dbReference type="PRINTS" id="PR00035">
    <property type="entry name" value="HTHGNTR"/>
</dbReference>
<evidence type="ECO:0000256" key="3">
    <source>
        <dbReference type="ARBA" id="ARBA00023163"/>
    </source>
</evidence>
<dbReference type="SUPFAM" id="SSF48008">
    <property type="entry name" value="GntR ligand-binding domain-like"/>
    <property type="match status" value="1"/>
</dbReference>
<dbReference type="GO" id="GO:0003677">
    <property type="term" value="F:DNA binding"/>
    <property type="evidence" value="ECO:0007669"/>
    <property type="project" value="UniProtKB-KW"/>
</dbReference>
<protein>
    <submittedName>
        <fullName evidence="5">GntR family transcriptional regulator</fullName>
    </submittedName>
</protein>
<evidence type="ECO:0000256" key="1">
    <source>
        <dbReference type="ARBA" id="ARBA00023015"/>
    </source>
</evidence>
<keyword evidence="1" id="KW-0805">Transcription regulation</keyword>
<feature type="domain" description="HTH gntR-type" evidence="4">
    <location>
        <begin position="1"/>
        <end position="73"/>
    </location>
</feature>
<dbReference type="PANTHER" id="PTHR43537">
    <property type="entry name" value="TRANSCRIPTIONAL REGULATOR, GNTR FAMILY"/>
    <property type="match status" value="1"/>
</dbReference>
<dbReference type="Pfam" id="PF00392">
    <property type="entry name" value="GntR"/>
    <property type="match status" value="1"/>
</dbReference>
<sequence>MRTHEVVLHRIEQDLAAGKLTVGGRLPAERALAEELGVGRSSVREAMRVLEAMGIVRTAVGSGPDAGAIVAADPAASIGAALRLHMATRTLPIRDVVQTRTLLESWAVQEAAGQACDLDFSAIDTLLDAMDDEDLSPEAFHRLDADLHVAMAGLAGNVLVEAMMVSLRDSIHGYVMQAVPLLDDWPAVATHLRCEHRGIVAALRDGHGAEAAGLVREHIEGFYGRFAPVRGSGDV</sequence>
<dbReference type="RefSeq" id="WP_128640634.1">
    <property type="nucleotide sequence ID" value="NZ_CP008947.1"/>
</dbReference>
<dbReference type="CDD" id="cd07377">
    <property type="entry name" value="WHTH_GntR"/>
    <property type="match status" value="1"/>
</dbReference>
<dbReference type="SMART" id="SM00895">
    <property type="entry name" value="FCD"/>
    <property type="match status" value="1"/>
</dbReference>
<evidence type="ECO:0000313" key="6">
    <source>
        <dbReference type="Proteomes" id="UP000028488"/>
    </source>
</evidence>
<dbReference type="eggNOG" id="COG2186">
    <property type="taxonomic scope" value="Bacteria"/>
</dbReference>
<dbReference type="Gene3D" id="1.10.10.10">
    <property type="entry name" value="Winged helix-like DNA-binding domain superfamily/Winged helix DNA-binding domain"/>
    <property type="match status" value="1"/>
</dbReference>
<dbReference type="Pfam" id="PF07729">
    <property type="entry name" value="FCD"/>
    <property type="match status" value="1"/>
</dbReference>
<dbReference type="InterPro" id="IPR008920">
    <property type="entry name" value="TF_FadR/GntR_C"/>
</dbReference>
<dbReference type="AlphaFoldDB" id="A0A076EP25"/>
<evidence type="ECO:0000256" key="2">
    <source>
        <dbReference type="ARBA" id="ARBA00023125"/>
    </source>
</evidence>
<dbReference type="SMART" id="SM00345">
    <property type="entry name" value="HTH_GNTR"/>
    <property type="match status" value="1"/>
</dbReference>
<dbReference type="Proteomes" id="UP000028488">
    <property type="component" value="Chromosome"/>
</dbReference>
<gene>
    <name evidence="5" type="ORF">EP51_24555</name>
</gene>
<accession>A0A076EP25</accession>
<keyword evidence="2" id="KW-0238">DNA-binding</keyword>
<dbReference type="InterPro" id="IPR000524">
    <property type="entry name" value="Tscrpt_reg_HTH_GntR"/>
</dbReference>
<name>A0A076EP25_RHOOP</name>
<dbReference type="InterPro" id="IPR011711">
    <property type="entry name" value="GntR_C"/>
</dbReference>
<proteinExistence type="predicted"/>
<keyword evidence="3" id="KW-0804">Transcription</keyword>
<evidence type="ECO:0000313" key="5">
    <source>
        <dbReference type="EMBL" id="AII07646.1"/>
    </source>
</evidence>
<dbReference type="Gene3D" id="1.20.120.530">
    <property type="entry name" value="GntR ligand-binding domain-like"/>
    <property type="match status" value="1"/>
</dbReference>
<evidence type="ECO:0000259" key="4">
    <source>
        <dbReference type="PROSITE" id="PS50949"/>
    </source>
</evidence>